<dbReference type="InterPro" id="IPR036390">
    <property type="entry name" value="WH_DNA-bd_sf"/>
</dbReference>
<dbReference type="Pfam" id="PF00027">
    <property type="entry name" value="cNMP_binding"/>
    <property type="match status" value="1"/>
</dbReference>
<dbReference type="InterPro" id="IPR000595">
    <property type="entry name" value="cNMP-bd_dom"/>
</dbReference>
<dbReference type="GO" id="GO:0005829">
    <property type="term" value="C:cytosol"/>
    <property type="evidence" value="ECO:0007669"/>
    <property type="project" value="TreeGrafter"/>
</dbReference>
<keyword evidence="3" id="KW-0804">Transcription</keyword>
<dbReference type="InterPro" id="IPR036388">
    <property type="entry name" value="WH-like_DNA-bd_sf"/>
</dbReference>
<dbReference type="PROSITE" id="PS51063">
    <property type="entry name" value="HTH_CRP_2"/>
    <property type="match status" value="1"/>
</dbReference>
<reference evidence="6 7" key="1">
    <citation type="submission" date="2017-05" db="EMBL/GenBank/DDBJ databases">
        <title>Acinetobacter populi ANC 5415 (= PBJ7), whole genome shotgun sequencing project.</title>
        <authorList>
            <person name="Nemec A."/>
            <person name="Radolfova-Krizova L."/>
        </authorList>
    </citation>
    <scope>NUCLEOTIDE SEQUENCE [LARGE SCALE GENOMIC DNA]</scope>
    <source>
        <strain evidence="6 7">PBJ7</strain>
    </source>
</reference>
<dbReference type="InterPro" id="IPR018490">
    <property type="entry name" value="cNMP-bd_dom_sf"/>
</dbReference>
<dbReference type="InterPro" id="IPR050397">
    <property type="entry name" value="Env_Response_Regulators"/>
</dbReference>
<name>A0A1Z9Z056_9GAMM</name>
<accession>A0A1Z9Z056</accession>
<keyword evidence="2" id="KW-0238">DNA-binding</keyword>
<dbReference type="AlphaFoldDB" id="A0A1Z9Z056"/>
<keyword evidence="7" id="KW-1185">Reference proteome</keyword>
<dbReference type="PANTHER" id="PTHR24567:SF26">
    <property type="entry name" value="REGULATORY PROTEIN YEIL"/>
    <property type="match status" value="1"/>
</dbReference>
<dbReference type="EMBL" id="NEXX01000002">
    <property type="protein sequence ID" value="OUY07861.1"/>
    <property type="molecule type" value="Genomic_DNA"/>
</dbReference>
<dbReference type="InterPro" id="IPR014710">
    <property type="entry name" value="RmlC-like_jellyroll"/>
</dbReference>
<dbReference type="CDD" id="cd00038">
    <property type="entry name" value="CAP_ED"/>
    <property type="match status" value="1"/>
</dbReference>
<dbReference type="Gene3D" id="2.60.120.10">
    <property type="entry name" value="Jelly Rolls"/>
    <property type="match status" value="1"/>
</dbReference>
<evidence type="ECO:0000256" key="2">
    <source>
        <dbReference type="ARBA" id="ARBA00023125"/>
    </source>
</evidence>
<feature type="domain" description="HTH crp-type" evidence="5">
    <location>
        <begin position="179"/>
        <end position="252"/>
    </location>
</feature>
<dbReference type="OrthoDB" id="6698682at2"/>
<keyword evidence="1" id="KW-0805">Transcription regulation</keyword>
<evidence type="ECO:0000256" key="3">
    <source>
        <dbReference type="ARBA" id="ARBA00023163"/>
    </source>
</evidence>
<evidence type="ECO:0000256" key="1">
    <source>
        <dbReference type="ARBA" id="ARBA00023015"/>
    </source>
</evidence>
<dbReference type="SUPFAM" id="SSF51206">
    <property type="entry name" value="cAMP-binding domain-like"/>
    <property type="match status" value="1"/>
</dbReference>
<dbReference type="Proteomes" id="UP000196536">
    <property type="component" value="Unassembled WGS sequence"/>
</dbReference>
<dbReference type="InterPro" id="IPR012318">
    <property type="entry name" value="HTH_CRP"/>
</dbReference>
<evidence type="ECO:0000313" key="7">
    <source>
        <dbReference type="Proteomes" id="UP000196536"/>
    </source>
</evidence>
<dbReference type="PROSITE" id="PS50042">
    <property type="entry name" value="CNMP_BINDING_3"/>
    <property type="match status" value="1"/>
</dbReference>
<dbReference type="Pfam" id="PF13545">
    <property type="entry name" value="HTH_Crp_2"/>
    <property type="match status" value="1"/>
</dbReference>
<sequence>MEILDHNNPIFKYKNAASTLEAQQSARLNSYYLAQAKQILENYQFIQHLSEQEKQRLLVNIKIKKYYHNQIIYAQNAQCDDINIIVDGTLKLGWTMPNGKYHIQTFMPSGTLINIVPIMAEQQHIYDHISQGDTILANISGRVFLDVLKTNAQALYMVLKLICIRTQLNREQMFFASTESLRVRLAQELIFLVDYHSYQSHDKILLSLKINQENFAELLQTTRQSINRELSWFAEQGILEVKYNQISILDYHQLNEISKGNNLSTTTKFI</sequence>
<gene>
    <name evidence="6" type="ORF">CAP51_09060</name>
</gene>
<evidence type="ECO:0000259" key="5">
    <source>
        <dbReference type="PROSITE" id="PS51063"/>
    </source>
</evidence>
<proteinExistence type="predicted"/>
<protein>
    <submittedName>
        <fullName evidence="6">Transcriptional regulator</fullName>
    </submittedName>
</protein>
<comment type="caution">
    <text evidence="6">The sequence shown here is derived from an EMBL/GenBank/DDBJ whole genome shotgun (WGS) entry which is preliminary data.</text>
</comment>
<dbReference type="PANTHER" id="PTHR24567">
    <property type="entry name" value="CRP FAMILY TRANSCRIPTIONAL REGULATORY PROTEIN"/>
    <property type="match status" value="1"/>
</dbReference>
<dbReference type="SUPFAM" id="SSF46785">
    <property type="entry name" value="Winged helix' DNA-binding domain"/>
    <property type="match status" value="1"/>
</dbReference>
<feature type="domain" description="Cyclic nucleotide-binding" evidence="4">
    <location>
        <begin position="45"/>
        <end position="92"/>
    </location>
</feature>
<organism evidence="6 7">
    <name type="scientific">Acinetobacter populi</name>
    <dbReference type="NCBI Taxonomy" id="1582270"/>
    <lineage>
        <taxon>Bacteria</taxon>
        <taxon>Pseudomonadati</taxon>
        <taxon>Pseudomonadota</taxon>
        <taxon>Gammaproteobacteria</taxon>
        <taxon>Moraxellales</taxon>
        <taxon>Moraxellaceae</taxon>
        <taxon>Acinetobacter</taxon>
    </lineage>
</organism>
<evidence type="ECO:0000313" key="6">
    <source>
        <dbReference type="EMBL" id="OUY07861.1"/>
    </source>
</evidence>
<dbReference type="GO" id="GO:0003677">
    <property type="term" value="F:DNA binding"/>
    <property type="evidence" value="ECO:0007669"/>
    <property type="project" value="UniProtKB-KW"/>
</dbReference>
<dbReference type="RefSeq" id="WP_087620403.1">
    <property type="nucleotide sequence ID" value="NZ_NEXX01000002.1"/>
</dbReference>
<dbReference type="GO" id="GO:0003700">
    <property type="term" value="F:DNA-binding transcription factor activity"/>
    <property type="evidence" value="ECO:0007669"/>
    <property type="project" value="TreeGrafter"/>
</dbReference>
<evidence type="ECO:0000259" key="4">
    <source>
        <dbReference type="PROSITE" id="PS50042"/>
    </source>
</evidence>
<dbReference type="Gene3D" id="1.10.10.10">
    <property type="entry name" value="Winged helix-like DNA-binding domain superfamily/Winged helix DNA-binding domain"/>
    <property type="match status" value="1"/>
</dbReference>